<dbReference type="InterPro" id="IPR010730">
    <property type="entry name" value="HET"/>
</dbReference>
<evidence type="ECO:0000256" key="1">
    <source>
        <dbReference type="SAM" id="Coils"/>
    </source>
</evidence>
<feature type="region of interest" description="Disordered" evidence="2">
    <location>
        <begin position="219"/>
        <end position="245"/>
    </location>
</feature>
<dbReference type="PANTHER" id="PTHR10622:SF10">
    <property type="entry name" value="HET DOMAIN-CONTAINING PROTEIN"/>
    <property type="match status" value="1"/>
</dbReference>
<feature type="compositionally biased region" description="Acidic residues" evidence="2">
    <location>
        <begin position="1323"/>
        <end position="1335"/>
    </location>
</feature>
<accession>A0A3E2H097</accession>
<feature type="compositionally biased region" description="Basic and acidic residues" evidence="2">
    <location>
        <begin position="1158"/>
        <end position="1175"/>
    </location>
</feature>
<reference evidence="4 5" key="1">
    <citation type="submission" date="2018-05" db="EMBL/GenBank/DDBJ databases">
        <title>Draft genome sequence of Scytalidium lignicola DSM 105466, a ubiquitous saprotrophic fungus.</title>
        <authorList>
            <person name="Buettner E."/>
            <person name="Gebauer A.M."/>
            <person name="Hofrichter M."/>
            <person name="Liers C."/>
            <person name="Kellner H."/>
        </authorList>
    </citation>
    <scope>NUCLEOTIDE SEQUENCE [LARGE SCALE GENOMIC DNA]</scope>
    <source>
        <strain evidence="4 5">DSM 105466</strain>
    </source>
</reference>
<comment type="caution">
    <text evidence="4">The sequence shown here is derived from an EMBL/GenBank/DDBJ whole genome shotgun (WGS) entry which is preliminary data.</text>
</comment>
<dbReference type="OMA" id="LSHRWKG"/>
<feature type="coiled-coil region" evidence="1">
    <location>
        <begin position="249"/>
        <end position="283"/>
    </location>
</feature>
<dbReference type="EMBL" id="NCSJ02000263">
    <property type="protein sequence ID" value="RFU26413.1"/>
    <property type="molecule type" value="Genomic_DNA"/>
</dbReference>
<feature type="domain" description="Heterokaryon incompatibility" evidence="3">
    <location>
        <begin position="312"/>
        <end position="429"/>
    </location>
</feature>
<feature type="non-terminal residue" evidence="4">
    <location>
        <position position="1425"/>
    </location>
</feature>
<protein>
    <recommendedName>
        <fullName evidence="3">Heterokaryon incompatibility domain-containing protein</fullName>
    </recommendedName>
</protein>
<dbReference type="Pfam" id="PF06985">
    <property type="entry name" value="HET"/>
    <property type="match status" value="1"/>
</dbReference>
<dbReference type="PANTHER" id="PTHR10622">
    <property type="entry name" value="HET DOMAIN-CONTAINING PROTEIN"/>
    <property type="match status" value="1"/>
</dbReference>
<dbReference type="OrthoDB" id="674604at2759"/>
<feature type="region of interest" description="Disordered" evidence="2">
    <location>
        <begin position="1125"/>
        <end position="1178"/>
    </location>
</feature>
<feature type="region of interest" description="Disordered" evidence="2">
    <location>
        <begin position="1304"/>
        <end position="1335"/>
    </location>
</feature>
<feature type="non-terminal residue" evidence="4">
    <location>
        <position position="1"/>
    </location>
</feature>
<feature type="compositionally biased region" description="Basic and acidic residues" evidence="2">
    <location>
        <begin position="1126"/>
        <end position="1143"/>
    </location>
</feature>
<gene>
    <name evidence="4" type="ORF">B7463_g9923</name>
</gene>
<evidence type="ECO:0000259" key="3">
    <source>
        <dbReference type="Pfam" id="PF06985"/>
    </source>
</evidence>
<proteinExistence type="predicted"/>
<keyword evidence="5" id="KW-1185">Reference proteome</keyword>
<evidence type="ECO:0000256" key="2">
    <source>
        <dbReference type="SAM" id="MobiDB-lite"/>
    </source>
</evidence>
<evidence type="ECO:0000313" key="4">
    <source>
        <dbReference type="EMBL" id="RFU26413.1"/>
    </source>
</evidence>
<keyword evidence="1" id="KW-0175">Coiled coil</keyword>
<feature type="region of interest" description="Disordered" evidence="2">
    <location>
        <begin position="882"/>
        <end position="956"/>
    </location>
</feature>
<name>A0A3E2H097_SCYLI</name>
<organism evidence="4 5">
    <name type="scientific">Scytalidium lignicola</name>
    <name type="common">Hyphomycete</name>
    <dbReference type="NCBI Taxonomy" id="5539"/>
    <lineage>
        <taxon>Eukaryota</taxon>
        <taxon>Fungi</taxon>
        <taxon>Dikarya</taxon>
        <taxon>Ascomycota</taxon>
        <taxon>Pezizomycotina</taxon>
        <taxon>Leotiomycetes</taxon>
        <taxon>Leotiomycetes incertae sedis</taxon>
        <taxon>Scytalidium</taxon>
    </lineage>
</organism>
<evidence type="ECO:0000313" key="5">
    <source>
        <dbReference type="Proteomes" id="UP000258309"/>
    </source>
</evidence>
<feature type="compositionally biased region" description="Basic and acidic residues" evidence="2">
    <location>
        <begin position="219"/>
        <end position="237"/>
    </location>
</feature>
<sequence>MQNIVKITDSAKSTDISPDGIAKIFKDIGDSPEKLRAVLNLWFVPQFKPNFVPDQDYAAAGLKDVEFLSTLDVPRPQSPYRMFDIATSNLIEFPATGVLGHYCILSHRWKGDELTLAYIRRAREKDKERRKEAFRDSKAAGITMNSRGTRKNDVQIVLNQCRLDILEQEEIIRELAGEAVKQRLDNAKKDEAQKKSKLRFAEIELEIFGKLIVQMNEKGDERMKGKAQDIPTTEDRTGTMPSTTMVNDHDVAKDVVKDAKCELEDAKRELEEARREEECILTDANFFNESSGLREAVDELVSCLQRWKSAIKLDQSITQAKNIFKNRLFQEYEKEYLWLDTCCIDKQNANELSESLSLMGDWYADTEFCLVQLDTKFVEADAIQDWDLFQKKERKEEYLLDPNTPIIEGFEHISKQNPEWSERAWTLQELVMSKVTYYANSEWTQISRPVESLGYYYYLIPFIELYNRGDTKNIYATSLEISLESWVSKSLPGILEGYKFPEKYKELENHIERIHTSNPIQTEGSDTRAKAEEEADRIKNALQLIAVLDGLGVQIPNDLAMETAISSMTRAIYLTASDLTDKQEPSVKDSSRELLQLLKIHLPAPTLTAPTITEEEQAQHAINFLLQCLVAETQELILFDRQYIAKFGKVDLLKTWQRGTIRSRFFTEDVMSISYKRKSTVPTDQLYALMGILGVRFPTFHAEGYCRVLSRLLDVILIAHNDVSVFNWSGMEMGSRIRGRTMYPSSHKAFSSEEDRGQRYNLLLSTAVRSKMKEVMVTYHGVIYMLREVINFVKEKDWKNVPLSWIQKLIGFIDGASFQDLDPELSNVGKIIRYILEKCGNPPSPNPQPIEIMVPREVISNPSSENNFSPFGIRSSLSGFKNSAGKNDWESSPRKGLKLSGFGKGSIPSFGGRSSWSAEKDVAKEPVSQAPAPVPVPAPVTDTPDEQSKPSPNSSWEAFDSDVLKYIDGMARQREEKEKAPSHPLPPALQEFQFHIPKPEIAKQAVRNLGDDDMISPNPIIVNNSGIESIFDTRRVIVTIIDPNTLRSKIARAISPHEKISGWCSISTGFARVVTSFSCEKHILEKELDVVEAVENKVLKEQEKKKGEKRGDRILKSLSITRVVTKGKDKEKKTEQSGNKKDAIPPNDPESANPETGEDAKKLETNGTEDKKADDAENTEEELLISRMIDFIQQPQLRLVVDEWVLARFFSVPGAKWFLCHLELGLTHQFYGRRIATGEIDFHNSTPEPGLVSVWQTYMERKKENMCTILGKYLKSKESAGKSQERLKEGSEFAKRGIEIAMKELDRRPKSPKSPITNKEESVPEGDDNEDSDEESFMDRMLDQNKLMNKAFDQGKLAAKAFSEHTVMAIVEKFFEKQADFLDRNLSVSVLKRTPKSLQTAVENMNDNRNLLPAMFHPSVRVHMF</sequence>
<dbReference type="Proteomes" id="UP000258309">
    <property type="component" value="Unassembled WGS sequence"/>
</dbReference>